<keyword evidence="2" id="KW-0732">Signal</keyword>
<feature type="compositionally biased region" description="Basic and acidic residues" evidence="1">
    <location>
        <begin position="27"/>
        <end position="43"/>
    </location>
</feature>
<dbReference type="PROSITE" id="PS51257">
    <property type="entry name" value="PROKAR_LIPOPROTEIN"/>
    <property type="match status" value="1"/>
</dbReference>
<organism evidence="3 4">
    <name type="scientific">Clostridioides difficile NAP08</name>
    <dbReference type="NCBI Taxonomy" id="525259"/>
    <lineage>
        <taxon>Bacteria</taxon>
        <taxon>Bacillati</taxon>
        <taxon>Bacillota</taxon>
        <taxon>Clostridia</taxon>
        <taxon>Peptostreptococcales</taxon>
        <taxon>Peptostreptococcaceae</taxon>
        <taxon>Clostridioides</taxon>
    </lineage>
</organism>
<dbReference type="Proteomes" id="UP000003227">
    <property type="component" value="Unassembled WGS sequence"/>
</dbReference>
<dbReference type="EMBL" id="ADNX01000064">
    <property type="protein sequence ID" value="EFH06268.1"/>
    <property type="molecule type" value="Genomic_DNA"/>
</dbReference>
<comment type="caution">
    <text evidence="3">The sequence shown here is derived from an EMBL/GenBank/DDBJ whole genome shotgun (WGS) entry which is preliminary data.</text>
</comment>
<evidence type="ECO:0008006" key="5">
    <source>
        <dbReference type="Google" id="ProtNLM"/>
    </source>
</evidence>
<evidence type="ECO:0000313" key="4">
    <source>
        <dbReference type="Proteomes" id="UP000003227"/>
    </source>
</evidence>
<evidence type="ECO:0000313" key="3">
    <source>
        <dbReference type="EMBL" id="EFH06268.1"/>
    </source>
</evidence>
<protein>
    <recommendedName>
        <fullName evidence="5">Lipoprotein</fullName>
    </recommendedName>
</protein>
<sequence length="62" mass="6569">MIKMRLKGKVTVLILACLVSIGVVGCGDKENNDTTKNKAEKSITDGQENSTDTAPDVTSDSK</sequence>
<feature type="signal peptide" evidence="2">
    <location>
        <begin position="1"/>
        <end position="25"/>
    </location>
</feature>
<name>D5Q751_CLODI</name>
<evidence type="ECO:0000256" key="2">
    <source>
        <dbReference type="SAM" id="SignalP"/>
    </source>
</evidence>
<proteinExistence type="predicted"/>
<feature type="region of interest" description="Disordered" evidence="1">
    <location>
        <begin position="25"/>
        <end position="62"/>
    </location>
</feature>
<dbReference type="AlphaFoldDB" id="D5Q751"/>
<feature type="chain" id="PRO_5038682158" description="Lipoprotein" evidence="2">
    <location>
        <begin position="26"/>
        <end position="62"/>
    </location>
</feature>
<accession>D5Q751</accession>
<gene>
    <name evidence="3" type="ORF">HMPREF0220_2733</name>
</gene>
<reference evidence="3 4" key="1">
    <citation type="submission" date="2010-05" db="EMBL/GenBank/DDBJ databases">
        <authorList>
            <person name="Qin X."/>
            <person name="Bachman B."/>
            <person name="Battles P."/>
            <person name="Bell A."/>
            <person name="Bess C."/>
            <person name="Bickham C."/>
            <person name="Chaboub L."/>
            <person name="Chen D."/>
            <person name="Coyle M."/>
            <person name="Deiros D.R."/>
            <person name="Dinh H."/>
            <person name="Forbes L."/>
            <person name="Fowler G."/>
            <person name="Francisco L."/>
            <person name="Fu Q."/>
            <person name="Gubbala S."/>
            <person name="Hale W."/>
            <person name="Han Y."/>
            <person name="Hemphill L."/>
            <person name="Highlander S.K."/>
            <person name="Hirani K."/>
            <person name="Hogues M."/>
            <person name="Jackson L."/>
            <person name="Jakkamsetti A."/>
            <person name="Javaid M."/>
            <person name="Jiang H."/>
            <person name="Korchina V."/>
            <person name="Kovar C."/>
            <person name="Lara F."/>
            <person name="Lee S."/>
            <person name="Mata R."/>
            <person name="Mathew T."/>
            <person name="Moen C."/>
            <person name="Morales K."/>
            <person name="Munidasa M."/>
            <person name="Nazareth L."/>
            <person name="Ngo R."/>
            <person name="Nguyen L."/>
            <person name="Okwuonu G."/>
            <person name="Ongeri F."/>
            <person name="Patil S."/>
            <person name="Petrosino J."/>
            <person name="Pham C."/>
            <person name="Pham P."/>
            <person name="Pu L.-L."/>
            <person name="Puazo M."/>
            <person name="Raj R."/>
            <person name="Reid J."/>
            <person name="Rouhana J."/>
            <person name="Saada N."/>
            <person name="Shang Y."/>
            <person name="Simmons D."/>
            <person name="Thornton R."/>
            <person name="Warren J."/>
            <person name="Weissenberger G."/>
            <person name="Zhang J."/>
            <person name="Zhang L."/>
            <person name="Zhou C."/>
            <person name="Zhu D."/>
            <person name="Muzny D."/>
            <person name="Worley K."/>
            <person name="Gibbs R."/>
        </authorList>
    </citation>
    <scope>NUCLEOTIDE SEQUENCE [LARGE SCALE GENOMIC DNA]</scope>
    <source>
        <strain evidence="3 4">NAP08</strain>
    </source>
</reference>
<feature type="compositionally biased region" description="Polar residues" evidence="1">
    <location>
        <begin position="44"/>
        <end position="62"/>
    </location>
</feature>
<evidence type="ECO:0000256" key="1">
    <source>
        <dbReference type="SAM" id="MobiDB-lite"/>
    </source>
</evidence>
<dbReference type="HOGENOM" id="CLU_2956543_0_0_9"/>